<dbReference type="SUPFAM" id="SSF54631">
    <property type="entry name" value="CBS-domain pair"/>
    <property type="match status" value="1"/>
</dbReference>
<evidence type="ECO:0000259" key="10">
    <source>
        <dbReference type="PROSITE" id="PS51846"/>
    </source>
</evidence>
<evidence type="ECO:0000256" key="5">
    <source>
        <dbReference type="ARBA" id="ARBA00023122"/>
    </source>
</evidence>
<keyword evidence="6 8" id="KW-0472">Membrane</keyword>
<dbReference type="PROSITE" id="PS51846">
    <property type="entry name" value="CNNM"/>
    <property type="match status" value="1"/>
</dbReference>
<protein>
    <submittedName>
        <fullName evidence="11">HlyC/CorC family transporter</fullName>
    </submittedName>
</protein>
<dbReference type="Proteomes" id="UP000317158">
    <property type="component" value="Unassembled WGS sequence"/>
</dbReference>
<dbReference type="PROSITE" id="PS51371">
    <property type="entry name" value="CBS"/>
    <property type="match status" value="2"/>
</dbReference>
<proteinExistence type="predicted"/>
<dbReference type="InterPro" id="IPR002550">
    <property type="entry name" value="CNNM"/>
</dbReference>
<feature type="transmembrane region" description="Helical" evidence="8">
    <location>
        <begin position="90"/>
        <end position="109"/>
    </location>
</feature>
<evidence type="ECO:0000256" key="2">
    <source>
        <dbReference type="ARBA" id="ARBA00022692"/>
    </source>
</evidence>
<sequence>MNISFEVVLFPILLFLSGFFSSSEVAILSISEARVRSLVDSKVSGSKSLKKLKDAEENTIITILIGNNLVNVAASAIATSIAIKIFGSKGIGIATGIVVLLLLIFGEVIPKFFATKNSERVALAVSRYLYVISLILAPFVYLLSLISHGIFKISNFEEESAISEEELKEWINIGREEGAIEGVEKEIMDNVFKFADFMAKDVMTKKEKIVSIDVNSPIENVLKCIIKSGHSRILLYEGDINNIVGVIHAKDLLPFLYAREDVILKDIMRKPYFVSEKRKVSKILTDLRGGTQIAIVLNSKREVVGVLTTEDILEEIVGEIEDEFDLSRDR</sequence>
<dbReference type="AlphaFoldDB" id="A0A520KTP7"/>
<comment type="caution">
    <text evidence="11">The sequence shown here is derived from an EMBL/GenBank/DDBJ whole genome shotgun (WGS) entry which is preliminary data.</text>
</comment>
<feature type="transmembrane region" description="Helical" evidence="8">
    <location>
        <begin position="59"/>
        <end position="83"/>
    </location>
</feature>
<evidence type="ECO:0000313" key="11">
    <source>
        <dbReference type="EMBL" id="RZN65447.1"/>
    </source>
</evidence>
<feature type="domain" description="CBS" evidence="9">
    <location>
        <begin position="267"/>
        <end position="323"/>
    </location>
</feature>
<evidence type="ECO:0000256" key="1">
    <source>
        <dbReference type="ARBA" id="ARBA00004141"/>
    </source>
</evidence>
<evidence type="ECO:0000256" key="4">
    <source>
        <dbReference type="ARBA" id="ARBA00022989"/>
    </source>
</evidence>
<dbReference type="InterPro" id="IPR000644">
    <property type="entry name" value="CBS_dom"/>
</dbReference>
<dbReference type="PANTHER" id="PTHR22777:SF17">
    <property type="entry name" value="UPF0053 PROTEIN SLL0260"/>
    <property type="match status" value="1"/>
</dbReference>
<organism evidence="11 12">
    <name type="scientific">Methanoliparum thermophilum</name>
    <dbReference type="NCBI Taxonomy" id="2491083"/>
    <lineage>
        <taxon>Archaea</taxon>
        <taxon>Methanobacteriati</taxon>
        <taxon>Methanobacteriota</taxon>
        <taxon>Candidatus Methanoliparia</taxon>
        <taxon>Candidatus Methanoliparales</taxon>
        <taxon>Candidatus Methanoliparaceae</taxon>
        <taxon>Candidatus Methanoliparum</taxon>
    </lineage>
</organism>
<accession>A0A520KTP7</accession>
<name>A0A520KTP7_METT2</name>
<evidence type="ECO:0000256" key="3">
    <source>
        <dbReference type="ARBA" id="ARBA00022737"/>
    </source>
</evidence>
<keyword evidence="4 8" id="KW-1133">Transmembrane helix</keyword>
<evidence type="ECO:0000256" key="8">
    <source>
        <dbReference type="SAM" id="Phobius"/>
    </source>
</evidence>
<dbReference type="InterPro" id="IPR046342">
    <property type="entry name" value="CBS_dom_sf"/>
</dbReference>
<evidence type="ECO:0000313" key="12">
    <source>
        <dbReference type="Proteomes" id="UP000317158"/>
    </source>
</evidence>
<dbReference type="Gene3D" id="3.10.580.10">
    <property type="entry name" value="CBS-domain"/>
    <property type="match status" value="1"/>
</dbReference>
<dbReference type="Pfam" id="PF00571">
    <property type="entry name" value="CBS"/>
    <property type="match status" value="2"/>
</dbReference>
<dbReference type="InterPro" id="IPR044751">
    <property type="entry name" value="Ion_transp-like_CBS"/>
</dbReference>
<dbReference type="CDD" id="cd04590">
    <property type="entry name" value="CBS_pair_CorC_HlyC_assoc"/>
    <property type="match status" value="1"/>
</dbReference>
<keyword evidence="5 7" id="KW-0129">CBS domain</keyword>
<feature type="domain" description="CNNM transmembrane" evidence="10">
    <location>
        <begin position="1"/>
        <end position="184"/>
    </location>
</feature>
<feature type="domain" description="CBS" evidence="9">
    <location>
        <begin position="203"/>
        <end position="262"/>
    </location>
</feature>
<dbReference type="Pfam" id="PF01595">
    <property type="entry name" value="CNNM"/>
    <property type="match status" value="1"/>
</dbReference>
<gene>
    <name evidence="11" type="ORF">EF806_00715</name>
</gene>
<keyword evidence="3" id="KW-0677">Repeat</keyword>
<feature type="transmembrane region" description="Helical" evidence="8">
    <location>
        <begin position="129"/>
        <end position="151"/>
    </location>
</feature>
<evidence type="ECO:0000259" key="9">
    <source>
        <dbReference type="PROSITE" id="PS51371"/>
    </source>
</evidence>
<dbReference type="GO" id="GO:0016020">
    <property type="term" value="C:membrane"/>
    <property type="evidence" value="ECO:0007669"/>
    <property type="project" value="UniProtKB-SubCell"/>
</dbReference>
<dbReference type="PANTHER" id="PTHR22777">
    <property type="entry name" value="HEMOLYSIN-RELATED"/>
    <property type="match status" value="1"/>
</dbReference>
<keyword evidence="2 8" id="KW-0812">Transmembrane</keyword>
<reference evidence="11 12" key="1">
    <citation type="journal article" date="2019" name="Nat. Microbiol.">
        <title>Wide diversity of methane and short-chain alkane metabolisms in uncultured archaea.</title>
        <authorList>
            <person name="Borrel G."/>
            <person name="Adam P.S."/>
            <person name="McKay L.J."/>
            <person name="Chen L.X."/>
            <person name="Sierra-Garcia I.N."/>
            <person name="Sieber C.M."/>
            <person name="Letourneur Q."/>
            <person name="Ghozlane A."/>
            <person name="Andersen G.L."/>
            <person name="Li W.J."/>
            <person name="Hallam S.J."/>
            <person name="Muyzer G."/>
            <person name="de Oliveira V.M."/>
            <person name="Inskeep W.P."/>
            <person name="Banfield J.F."/>
            <person name="Gribaldo S."/>
        </authorList>
    </citation>
    <scope>NUCLEOTIDE SEQUENCE [LARGE SCALE GENOMIC DNA]</scope>
    <source>
        <strain evidence="11">NM1a</strain>
    </source>
</reference>
<comment type="subcellular location">
    <subcellularLocation>
        <location evidence="1">Membrane</location>
        <topology evidence="1">Multi-pass membrane protein</topology>
    </subcellularLocation>
</comment>
<evidence type="ECO:0000256" key="6">
    <source>
        <dbReference type="ARBA" id="ARBA00023136"/>
    </source>
</evidence>
<evidence type="ECO:0000256" key="7">
    <source>
        <dbReference type="PROSITE-ProRule" id="PRU00703"/>
    </source>
</evidence>
<dbReference type="EMBL" id="RXIF01000002">
    <property type="protein sequence ID" value="RZN65447.1"/>
    <property type="molecule type" value="Genomic_DNA"/>
</dbReference>